<feature type="region of interest" description="Disordered" evidence="1">
    <location>
        <begin position="340"/>
        <end position="368"/>
    </location>
</feature>
<protein>
    <submittedName>
        <fullName evidence="3">Transcription factor AP-1</fullName>
    </submittedName>
</protein>
<feature type="region of interest" description="Disordered" evidence="1">
    <location>
        <begin position="138"/>
        <end position="157"/>
    </location>
</feature>
<gene>
    <name evidence="3" type="ORF">GQ26_0030250</name>
</gene>
<feature type="region of interest" description="Disordered" evidence="1">
    <location>
        <begin position="408"/>
        <end position="440"/>
    </location>
</feature>
<dbReference type="PROSITE" id="PS00036">
    <property type="entry name" value="BZIP_BASIC"/>
    <property type="match status" value="1"/>
</dbReference>
<feature type="compositionally biased region" description="Polar residues" evidence="1">
    <location>
        <begin position="34"/>
        <end position="43"/>
    </location>
</feature>
<reference evidence="3" key="1">
    <citation type="journal article" date="2014" name="PLoS Genet.">
        <title>Signature Gene Expression Reveals Novel Clues to the Molecular Mechanisms of Dimorphic Transition in Penicillium marneffei.</title>
        <authorList>
            <person name="Yang E."/>
            <person name="Wang G."/>
            <person name="Cai J."/>
            <person name="Woo P.C."/>
            <person name="Lau S.K."/>
            <person name="Yuen K.-Y."/>
            <person name="Chow W.-N."/>
            <person name="Lin X."/>
        </authorList>
    </citation>
    <scope>NUCLEOTIDE SEQUENCE [LARGE SCALE GENOMIC DNA]</scope>
    <source>
        <strain evidence="3">PM1</strain>
    </source>
</reference>
<evidence type="ECO:0000259" key="2">
    <source>
        <dbReference type="PROSITE" id="PS00036"/>
    </source>
</evidence>
<accession>A0A093Y3K7</accession>
<feature type="compositionally biased region" description="Polar residues" evidence="1">
    <location>
        <begin position="266"/>
        <end position="282"/>
    </location>
</feature>
<sequence length="497" mass="54017">MTSHLQTDDCLFEPPIRRTSSTQAHSITGVHSILNPTEAGSSQVDKRLPQDSNNKKTFTTVDLPQFRPTLPPVPQRRSSSSPLLAPISKLISAKPYFQHSGGWLNSPTHPPRRFITPVSPALRHAGVGANNHVSTGSVDAASNSGTSAEKVTVSQSPSVHESFEDIYSTLRHGVESSGLTATFTEHSSASRYLPKLVISIPGENPPPLQHSHHPTTTLHRHSHNLNTRQAMNPSSQASSPRTPYSTFSSFASSPSITSTILPPLGQSASLHPSSVDSASQSPFMGMNPLNCTPSHISGLRYREDPHSGVAYPGPTDLLSQAGNHVQYDGGPMIPIAIDLKSGSRSQAEKRKANSDASRRFRNRKKNEAALEQRINQLNEQLQSITEETNFYRNERDFFRDKLSEHIGIAQIPPRPPPPSSRRCDQSTASPNNQPSPANTHQQAIGMEGEMMFKCTSAGTSASLLAGSPPSDPGKLRYTLDMWNTLSFDTLRQNSALV</sequence>
<feature type="domain" description="BZIP" evidence="2">
    <location>
        <begin position="349"/>
        <end position="363"/>
    </location>
</feature>
<evidence type="ECO:0000256" key="1">
    <source>
        <dbReference type="SAM" id="MobiDB-lite"/>
    </source>
</evidence>
<feature type="region of interest" description="Disordered" evidence="1">
    <location>
        <begin position="1"/>
        <end position="57"/>
    </location>
</feature>
<feature type="compositionally biased region" description="Basic and acidic residues" evidence="1">
    <location>
        <begin position="346"/>
        <end position="358"/>
    </location>
</feature>
<dbReference type="CDD" id="cd14688">
    <property type="entry name" value="bZIP_YAP"/>
    <property type="match status" value="1"/>
</dbReference>
<dbReference type="HOGENOM" id="CLU_491055_0_0_1"/>
<feature type="compositionally biased region" description="Polar residues" evidence="1">
    <location>
        <begin position="425"/>
        <end position="440"/>
    </location>
</feature>
<evidence type="ECO:0000313" key="3">
    <source>
        <dbReference type="EMBL" id="KFX52053.1"/>
    </source>
</evidence>
<proteinExistence type="predicted"/>
<feature type="region of interest" description="Disordered" evidence="1">
    <location>
        <begin position="229"/>
        <end position="248"/>
    </location>
</feature>
<dbReference type="AlphaFoldDB" id="A0A093Y3K7"/>
<dbReference type="InterPro" id="IPR004827">
    <property type="entry name" value="bZIP"/>
</dbReference>
<organism evidence="3">
    <name type="scientific">Talaromyces marneffei PM1</name>
    <dbReference type="NCBI Taxonomy" id="1077442"/>
    <lineage>
        <taxon>Eukaryota</taxon>
        <taxon>Fungi</taxon>
        <taxon>Dikarya</taxon>
        <taxon>Ascomycota</taxon>
        <taxon>Pezizomycotina</taxon>
        <taxon>Eurotiomycetes</taxon>
        <taxon>Eurotiomycetidae</taxon>
        <taxon>Eurotiales</taxon>
        <taxon>Trichocomaceae</taxon>
        <taxon>Talaromyces</taxon>
        <taxon>Talaromyces sect. Talaromyces</taxon>
    </lineage>
</organism>
<dbReference type="EMBL" id="JPOX01000003">
    <property type="protein sequence ID" value="KFX52053.1"/>
    <property type="molecule type" value="Genomic_DNA"/>
</dbReference>
<feature type="region of interest" description="Disordered" evidence="1">
    <location>
        <begin position="263"/>
        <end position="286"/>
    </location>
</feature>
<dbReference type="GO" id="GO:0003700">
    <property type="term" value="F:DNA-binding transcription factor activity"/>
    <property type="evidence" value="ECO:0007669"/>
    <property type="project" value="InterPro"/>
</dbReference>
<name>A0A093Y3K7_TALMA</name>
<comment type="caution">
    <text evidence="3">The sequence shown here is derived from an EMBL/GenBank/DDBJ whole genome shotgun (WGS) entry which is preliminary data.</text>
</comment>
<feature type="compositionally biased region" description="Polar residues" evidence="1">
    <location>
        <begin position="229"/>
        <end position="241"/>
    </location>
</feature>